<evidence type="ECO:0000256" key="1">
    <source>
        <dbReference type="SAM" id="MobiDB-lite"/>
    </source>
</evidence>
<evidence type="ECO:0000313" key="4">
    <source>
        <dbReference type="WBParaSite" id="TCNE_0000345001-mRNA-1"/>
    </source>
</evidence>
<sequence length="119" mass="12631">MKFSLHLSAASGAQAEGAAGVRGSSQDASAALSLNAMQASDVTSTAHARSTADDEHASNADTVRDDNTGQQQQQLQHPLVGRMLEGFDEENEEPQAETEEDSTETDAEEEENADEEVPK</sequence>
<reference evidence="2 3" key="2">
    <citation type="submission" date="2018-11" db="EMBL/GenBank/DDBJ databases">
        <authorList>
            <consortium name="Pathogen Informatics"/>
        </authorList>
    </citation>
    <scope>NUCLEOTIDE SEQUENCE [LARGE SCALE GENOMIC DNA]</scope>
</reference>
<proteinExistence type="predicted"/>
<feature type="compositionally biased region" description="Acidic residues" evidence="1">
    <location>
        <begin position="86"/>
        <end position="119"/>
    </location>
</feature>
<dbReference type="Proteomes" id="UP000050794">
    <property type="component" value="Unassembled WGS sequence"/>
</dbReference>
<accession>A0A183U4N0</accession>
<gene>
    <name evidence="2" type="ORF">TCNE_LOCUS3450</name>
</gene>
<evidence type="ECO:0000313" key="3">
    <source>
        <dbReference type="Proteomes" id="UP000050794"/>
    </source>
</evidence>
<dbReference type="EMBL" id="UYWY01004433">
    <property type="protein sequence ID" value="VDM29167.1"/>
    <property type="molecule type" value="Genomic_DNA"/>
</dbReference>
<evidence type="ECO:0000313" key="2">
    <source>
        <dbReference type="EMBL" id="VDM29167.1"/>
    </source>
</evidence>
<dbReference type="WBParaSite" id="TCNE_0000345001-mRNA-1">
    <property type="protein sequence ID" value="TCNE_0000345001-mRNA-1"/>
    <property type="gene ID" value="TCNE_0000345001"/>
</dbReference>
<feature type="compositionally biased region" description="Low complexity" evidence="1">
    <location>
        <begin position="8"/>
        <end position="19"/>
    </location>
</feature>
<feature type="region of interest" description="Disordered" evidence="1">
    <location>
        <begin position="1"/>
        <end position="119"/>
    </location>
</feature>
<keyword evidence="3" id="KW-1185">Reference proteome</keyword>
<name>A0A183U4N0_TOXCA</name>
<feature type="compositionally biased region" description="Basic and acidic residues" evidence="1">
    <location>
        <begin position="50"/>
        <end position="67"/>
    </location>
</feature>
<organism evidence="3 4">
    <name type="scientific">Toxocara canis</name>
    <name type="common">Canine roundworm</name>
    <dbReference type="NCBI Taxonomy" id="6265"/>
    <lineage>
        <taxon>Eukaryota</taxon>
        <taxon>Metazoa</taxon>
        <taxon>Ecdysozoa</taxon>
        <taxon>Nematoda</taxon>
        <taxon>Chromadorea</taxon>
        <taxon>Rhabditida</taxon>
        <taxon>Spirurina</taxon>
        <taxon>Ascaridomorpha</taxon>
        <taxon>Ascaridoidea</taxon>
        <taxon>Toxocaridae</taxon>
        <taxon>Toxocara</taxon>
    </lineage>
</organism>
<protein>
    <submittedName>
        <fullName evidence="4">Secreted protein</fullName>
    </submittedName>
</protein>
<reference evidence="4" key="1">
    <citation type="submission" date="2016-06" db="UniProtKB">
        <authorList>
            <consortium name="WormBaseParasite"/>
        </authorList>
    </citation>
    <scope>IDENTIFICATION</scope>
</reference>
<feature type="compositionally biased region" description="Polar residues" evidence="1">
    <location>
        <begin position="35"/>
        <end position="48"/>
    </location>
</feature>
<dbReference type="AlphaFoldDB" id="A0A183U4N0"/>